<reference evidence="6" key="1">
    <citation type="submission" date="2019-05" db="EMBL/GenBank/DDBJ databases">
        <title>Annotation for the trematode Paragonimus heterotremus.</title>
        <authorList>
            <person name="Choi Y.-J."/>
        </authorList>
    </citation>
    <scope>NUCLEOTIDE SEQUENCE</scope>
    <source>
        <strain evidence="6">LC</strain>
    </source>
</reference>
<feature type="transmembrane region" description="Helical" evidence="5">
    <location>
        <begin position="21"/>
        <end position="40"/>
    </location>
</feature>
<evidence type="ECO:0000256" key="4">
    <source>
        <dbReference type="ARBA" id="ARBA00023136"/>
    </source>
</evidence>
<keyword evidence="7" id="KW-1185">Reference proteome</keyword>
<dbReference type="PANTHER" id="PTHR10250">
    <property type="entry name" value="MICROSOMAL GLUTATHIONE S-TRANSFERASE"/>
    <property type="match status" value="1"/>
</dbReference>
<evidence type="ECO:0000313" key="6">
    <source>
        <dbReference type="EMBL" id="KAF5404078.1"/>
    </source>
</evidence>
<comment type="caution">
    <text evidence="6">The sequence shown here is derived from an EMBL/GenBank/DDBJ whole genome shotgun (WGS) entry which is preliminary data.</text>
</comment>
<dbReference type="OrthoDB" id="410651at2759"/>
<feature type="transmembrane region" description="Helical" evidence="5">
    <location>
        <begin position="121"/>
        <end position="140"/>
    </location>
</feature>
<dbReference type="GO" id="GO:0004364">
    <property type="term" value="F:glutathione transferase activity"/>
    <property type="evidence" value="ECO:0007669"/>
    <property type="project" value="TreeGrafter"/>
</dbReference>
<gene>
    <name evidence="6" type="ORF">PHET_02529</name>
</gene>
<dbReference type="SUPFAM" id="SSF161084">
    <property type="entry name" value="MAPEG domain-like"/>
    <property type="match status" value="1"/>
</dbReference>
<keyword evidence="3 5" id="KW-1133">Transmembrane helix</keyword>
<evidence type="ECO:0000256" key="1">
    <source>
        <dbReference type="ARBA" id="ARBA00004141"/>
    </source>
</evidence>
<evidence type="ECO:0000313" key="7">
    <source>
        <dbReference type="Proteomes" id="UP000748531"/>
    </source>
</evidence>
<dbReference type="PANTHER" id="PTHR10250:SF26">
    <property type="entry name" value="GLUTATHIONE S-TRANSFERASE 3, MITOCHONDRIAL"/>
    <property type="match status" value="1"/>
</dbReference>
<sequence length="156" mass="17317">MSICRYVCPPLSTLPLCIPRYYGGVVLVGVGAMATNMYFASRVMKARKEHNYPLLYHPTNNLFNCIQRGHQNYLEVLPLFMMFLFVGGLRYPVTCGSIFLIGRILYFKGYATGDPKKRKMGSVSMIGLLPMVLGTLAFGVQHLMASTKCSSCSVSP</sequence>
<evidence type="ECO:0000256" key="3">
    <source>
        <dbReference type="ARBA" id="ARBA00022989"/>
    </source>
</evidence>
<dbReference type="Proteomes" id="UP000748531">
    <property type="component" value="Unassembled WGS sequence"/>
</dbReference>
<protein>
    <submittedName>
        <fullName evidence="6">Microsomal glutathione s-transferase</fullName>
    </submittedName>
</protein>
<dbReference type="GO" id="GO:0005635">
    <property type="term" value="C:nuclear envelope"/>
    <property type="evidence" value="ECO:0007669"/>
    <property type="project" value="TreeGrafter"/>
</dbReference>
<dbReference type="GO" id="GO:0005783">
    <property type="term" value="C:endoplasmic reticulum"/>
    <property type="evidence" value="ECO:0007669"/>
    <property type="project" value="TreeGrafter"/>
</dbReference>
<name>A0A8J4WIP0_9TREM</name>
<evidence type="ECO:0000256" key="2">
    <source>
        <dbReference type="ARBA" id="ARBA00022692"/>
    </source>
</evidence>
<dbReference type="InterPro" id="IPR050997">
    <property type="entry name" value="MAPEG"/>
</dbReference>
<dbReference type="Gene3D" id="1.20.120.550">
    <property type="entry name" value="Membrane associated eicosanoid/glutathione metabolism-like domain"/>
    <property type="match status" value="1"/>
</dbReference>
<dbReference type="GO" id="GO:0004602">
    <property type="term" value="F:glutathione peroxidase activity"/>
    <property type="evidence" value="ECO:0007669"/>
    <property type="project" value="TreeGrafter"/>
</dbReference>
<dbReference type="GO" id="GO:0016020">
    <property type="term" value="C:membrane"/>
    <property type="evidence" value="ECO:0007669"/>
    <property type="project" value="UniProtKB-SubCell"/>
</dbReference>
<feature type="transmembrane region" description="Helical" evidence="5">
    <location>
        <begin position="76"/>
        <end position="101"/>
    </location>
</feature>
<comment type="subcellular location">
    <subcellularLocation>
        <location evidence="1">Membrane</location>
        <topology evidence="1">Multi-pass membrane protein</topology>
    </subcellularLocation>
</comment>
<dbReference type="InterPro" id="IPR001129">
    <property type="entry name" value="Membr-assoc_MAPEG"/>
</dbReference>
<dbReference type="InterPro" id="IPR023352">
    <property type="entry name" value="MAPEG-like_dom_sf"/>
</dbReference>
<keyword evidence="2 5" id="KW-0812">Transmembrane</keyword>
<proteinExistence type="predicted"/>
<organism evidence="6 7">
    <name type="scientific">Paragonimus heterotremus</name>
    <dbReference type="NCBI Taxonomy" id="100268"/>
    <lineage>
        <taxon>Eukaryota</taxon>
        <taxon>Metazoa</taxon>
        <taxon>Spiralia</taxon>
        <taxon>Lophotrochozoa</taxon>
        <taxon>Platyhelminthes</taxon>
        <taxon>Trematoda</taxon>
        <taxon>Digenea</taxon>
        <taxon>Plagiorchiida</taxon>
        <taxon>Troglotremata</taxon>
        <taxon>Troglotrematidae</taxon>
        <taxon>Paragonimus</taxon>
    </lineage>
</organism>
<dbReference type="Pfam" id="PF01124">
    <property type="entry name" value="MAPEG"/>
    <property type="match status" value="1"/>
</dbReference>
<dbReference type="GO" id="GO:0006691">
    <property type="term" value="P:leukotriene metabolic process"/>
    <property type="evidence" value="ECO:0007669"/>
    <property type="project" value="UniProtKB-ARBA"/>
</dbReference>
<dbReference type="AlphaFoldDB" id="A0A8J4WIP0"/>
<accession>A0A8J4WIP0</accession>
<evidence type="ECO:0000256" key="5">
    <source>
        <dbReference type="SAM" id="Phobius"/>
    </source>
</evidence>
<dbReference type="EMBL" id="LUCH01000897">
    <property type="protein sequence ID" value="KAF5404078.1"/>
    <property type="molecule type" value="Genomic_DNA"/>
</dbReference>
<keyword evidence="4 5" id="KW-0472">Membrane</keyword>